<evidence type="ECO:0000259" key="9">
    <source>
        <dbReference type="Pfam" id="PF01618"/>
    </source>
</evidence>
<dbReference type="Proteomes" id="UP000198284">
    <property type="component" value="Unassembled WGS sequence"/>
</dbReference>
<dbReference type="InterPro" id="IPR046786">
    <property type="entry name" value="MotA_N"/>
</dbReference>
<dbReference type="PANTHER" id="PTHR30433:SF3">
    <property type="entry name" value="MOTILITY PROTEIN A"/>
    <property type="match status" value="1"/>
</dbReference>
<evidence type="ECO:0000256" key="5">
    <source>
        <dbReference type="ARBA" id="ARBA00022989"/>
    </source>
</evidence>
<dbReference type="EMBL" id="FZOT01000004">
    <property type="protein sequence ID" value="SNS60752.1"/>
    <property type="molecule type" value="Genomic_DNA"/>
</dbReference>
<evidence type="ECO:0000256" key="8">
    <source>
        <dbReference type="SAM" id="Phobius"/>
    </source>
</evidence>
<dbReference type="AlphaFoldDB" id="A0A239FX07"/>
<evidence type="ECO:0000256" key="1">
    <source>
        <dbReference type="ARBA" id="ARBA00004651"/>
    </source>
</evidence>
<dbReference type="RefSeq" id="WP_089398962.1">
    <property type="nucleotide sequence ID" value="NZ_FZOT01000004.1"/>
</dbReference>
<evidence type="ECO:0000259" key="10">
    <source>
        <dbReference type="Pfam" id="PF20560"/>
    </source>
</evidence>
<proteinExistence type="inferred from homology"/>
<keyword evidence="12" id="KW-1185">Reference proteome</keyword>
<feature type="transmembrane region" description="Helical" evidence="8">
    <location>
        <begin position="181"/>
        <end position="201"/>
    </location>
</feature>
<dbReference type="Pfam" id="PF01618">
    <property type="entry name" value="MotA_ExbB"/>
    <property type="match status" value="1"/>
</dbReference>
<dbReference type="InterPro" id="IPR002898">
    <property type="entry name" value="MotA_ExbB_proton_chnl"/>
</dbReference>
<organism evidence="11 12">
    <name type="scientific">Noviherbaspirillum humi</name>
    <dbReference type="NCBI Taxonomy" id="1688639"/>
    <lineage>
        <taxon>Bacteria</taxon>
        <taxon>Pseudomonadati</taxon>
        <taxon>Pseudomonadota</taxon>
        <taxon>Betaproteobacteria</taxon>
        <taxon>Burkholderiales</taxon>
        <taxon>Oxalobacteraceae</taxon>
        <taxon>Noviherbaspirillum</taxon>
    </lineage>
</organism>
<evidence type="ECO:0000256" key="6">
    <source>
        <dbReference type="ARBA" id="ARBA00023136"/>
    </source>
</evidence>
<dbReference type="GO" id="GO:0005886">
    <property type="term" value="C:plasma membrane"/>
    <property type="evidence" value="ECO:0007669"/>
    <property type="project" value="UniProtKB-SubCell"/>
</dbReference>
<feature type="transmembrane region" description="Helical" evidence="8">
    <location>
        <begin position="145"/>
        <end position="169"/>
    </location>
</feature>
<feature type="domain" description="MotA/TolQ/ExbB proton channel" evidence="9">
    <location>
        <begin position="102"/>
        <end position="220"/>
    </location>
</feature>
<dbReference type="Pfam" id="PF20560">
    <property type="entry name" value="MotA_N"/>
    <property type="match status" value="1"/>
</dbReference>
<dbReference type="GO" id="GO:0071978">
    <property type="term" value="P:bacterial-type flagellum-dependent swarming motility"/>
    <property type="evidence" value="ECO:0007669"/>
    <property type="project" value="InterPro"/>
</dbReference>
<evidence type="ECO:0000256" key="4">
    <source>
        <dbReference type="ARBA" id="ARBA00022779"/>
    </source>
</evidence>
<evidence type="ECO:0000256" key="3">
    <source>
        <dbReference type="ARBA" id="ARBA00022692"/>
    </source>
</evidence>
<evidence type="ECO:0000256" key="2">
    <source>
        <dbReference type="ARBA" id="ARBA00022475"/>
    </source>
</evidence>
<dbReference type="GO" id="GO:0006935">
    <property type="term" value="P:chemotaxis"/>
    <property type="evidence" value="ECO:0007669"/>
    <property type="project" value="InterPro"/>
</dbReference>
<keyword evidence="4" id="KW-0283">Flagellar rotation</keyword>
<dbReference type="OrthoDB" id="9806929at2"/>
<dbReference type="GO" id="GO:0015031">
    <property type="term" value="P:protein transport"/>
    <property type="evidence" value="ECO:0007669"/>
    <property type="project" value="UniProtKB-KW"/>
</dbReference>
<comment type="subcellular location">
    <subcellularLocation>
        <location evidence="1">Cell membrane</location>
        <topology evidence="1">Multi-pass membrane protein</topology>
    </subcellularLocation>
    <subcellularLocation>
        <location evidence="7">Membrane</location>
        <topology evidence="7">Multi-pass membrane protein</topology>
    </subcellularLocation>
</comment>
<dbReference type="NCBIfam" id="NF006583">
    <property type="entry name" value="PRK09109.1"/>
    <property type="match status" value="1"/>
</dbReference>
<feature type="transmembrane region" description="Helical" evidence="8">
    <location>
        <begin position="29"/>
        <end position="49"/>
    </location>
</feature>
<keyword evidence="6 8" id="KW-0472">Membrane</keyword>
<protein>
    <submittedName>
        <fullName evidence="11">Chemotaxis protein MotA</fullName>
    </submittedName>
</protein>
<keyword evidence="2" id="KW-1003">Cell membrane</keyword>
<comment type="similarity">
    <text evidence="7">Belongs to the exbB/tolQ family.</text>
</comment>
<name>A0A239FX07_9BURK</name>
<evidence type="ECO:0000313" key="11">
    <source>
        <dbReference type="EMBL" id="SNS60752.1"/>
    </source>
</evidence>
<evidence type="ECO:0000313" key="12">
    <source>
        <dbReference type="Proteomes" id="UP000198284"/>
    </source>
</evidence>
<evidence type="ECO:0000256" key="7">
    <source>
        <dbReference type="RuleBase" id="RU004057"/>
    </source>
</evidence>
<keyword evidence="7" id="KW-0653">Protein transport</keyword>
<dbReference type="PANTHER" id="PTHR30433">
    <property type="entry name" value="CHEMOTAXIS PROTEIN MOTA"/>
    <property type="match status" value="1"/>
</dbReference>
<feature type="domain" description="Motility protein A N-terminal" evidence="10">
    <location>
        <begin position="7"/>
        <end position="83"/>
    </location>
</feature>
<sequence>MDWASLAGIVLALAGILLGHRLEGGHFGALVQPAAFCIVFIGTVGAVMLQSGMTSFIQGIRLARWVFQPPRHDQAALMQQMQFWGRKARREGLLTLETLLKEARDPFTAKGLRLAVDGVDVATLRSIMDVEINTYERRQRQAARIWDAAGGYSPTIGILGAVLGLIHVMERLSDPGTLGPGIAVAFVATIYGVGFANLLFLPIGSKLKTLISDEVARMEMLADAFCPIAEGANANVLEEQLTAYR</sequence>
<dbReference type="InterPro" id="IPR047055">
    <property type="entry name" value="MotA-like"/>
</dbReference>
<keyword evidence="3 8" id="KW-0812">Transmembrane</keyword>
<keyword evidence="5 8" id="KW-1133">Transmembrane helix</keyword>
<reference evidence="11 12" key="1">
    <citation type="submission" date="2017-06" db="EMBL/GenBank/DDBJ databases">
        <authorList>
            <person name="Kim H.J."/>
            <person name="Triplett B.A."/>
        </authorList>
    </citation>
    <scope>NUCLEOTIDE SEQUENCE [LARGE SCALE GENOMIC DNA]</scope>
    <source>
        <strain evidence="11 12">U15</strain>
    </source>
</reference>
<gene>
    <name evidence="11" type="ORF">SAMN06265795_104111</name>
</gene>
<keyword evidence="7" id="KW-0813">Transport</keyword>
<accession>A0A239FX07</accession>